<dbReference type="InterPro" id="IPR026516">
    <property type="entry name" value="THAP1/10"/>
</dbReference>
<keyword evidence="1" id="KW-0479">Metal-binding</keyword>
<dbReference type="InterPro" id="IPR038441">
    <property type="entry name" value="THAP_Znf_sf"/>
</dbReference>
<dbReference type="Pfam" id="PF05485">
    <property type="entry name" value="THAP"/>
    <property type="match status" value="1"/>
</dbReference>
<evidence type="ECO:0000256" key="2">
    <source>
        <dbReference type="ARBA" id="ARBA00022771"/>
    </source>
</evidence>
<proteinExistence type="predicted"/>
<dbReference type="Gene3D" id="6.20.210.20">
    <property type="entry name" value="THAP domain"/>
    <property type="match status" value="1"/>
</dbReference>
<keyword evidence="8" id="KW-1185">Reference proteome</keyword>
<dbReference type="AlphaFoldDB" id="A0A6J1PL36"/>
<dbReference type="Proteomes" id="UP000504618">
    <property type="component" value="Unplaced"/>
</dbReference>
<evidence type="ECO:0000313" key="9">
    <source>
        <dbReference type="RefSeq" id="XP_024870088.1"/>
    </source>
</evidence>
<dbReference type="GO" id="GO:0043565">
    <property type="term" value="F:sequence-specific DNA binding"/>
    <property type="evidence" value="ECO:0007669"/>
    <property type="project" value="InterPro"/>
</dbReference>
<evidence type="ECO:0000256" key="4">
    <source>
        <dbReference type="ARBA" id="ARBA00023125"/>
    </source>
</evidence>
<dbReference type="OrthoDB" id="7546846at2759"/>
<evidence type="ECO:0000313" key="8">
    <source>
        <dbReference type="Proteomes" id="UP000504618"/>
    </source>
</evidence>
<dbReference type="PROSITE" id="PS50950">
    <property type="entry name" value="ZF_THAP"/>
    <property type="match status" value="1"/>
</dbReference>
<dbReference type="GeneID" id="112453528"/>
<evidence type="ECO:0000256" key="5">
    <source>
        <dbReference type="PROSITE-ProRule" id="PRU00309"/>
    </source>
</evidence>
<gene>
    <name evidence="9" type="primary">LOC112453528</name>
</gene>
<dbReference type="SUPFAM" id="SSF57716">
    <property type="entry name" value="Glucocorticoid receptor-like (DNA-binding domain)"/>
    <property type="match status" value="1"/>
</dbReference>
<dbReference type="InterPro" id="IPR021896">
    <property type="entry name" value="THAP9-like_HTH"/>
</dbReference>
<dbReference type="PANTHER" id="PTHR46600:SF11">
    <property type="entry name" value="THAP DOMAIN-CONTAINING PROTEIN 10"/>
    <property type="match status" value="1"/>
</dbReference>
<evidence type="ECO:0000256" key="3">
    <source>
        <dbReference type="ARBA" id="ARBA00022833"/>
    </source>
</evidence>
<name>A0A6J1PL36_9HYME</name>
<dbReference type="GO" id="GO:0008270">
    <property type="term" value="F:zinc ion binding"/>
    <property type="evidence" value="ECO:0007669"/>
    <property type="project" value="UniProtKB-KW"/>
</dbReference>
<keyword evidence="4 5" id="KW-0238">DNA-binding</keyword>
<evidence type="ECO:0000259" key="7">
    <source>
        <dbReference type="PROSITE" id="PS50950"/>
    </source>
</evidence>
<organism evidence="8 9">
    <name type="scientific">Temnothorax curvispinosus</name>
    <dbReference type="NCBI Taxonomy" id="300111"/>
    <lineage>
        <taxon>Eukaryota</taxon>
        <taxon>Metazoa</taxon>
        <taxon>Ecdysozoa</taxon>
        <taxon>Arthropoda</taxon>
        <taxon>Hexapoda</taxon>
        <taxon>Insecta</taxon>
        <taxon>Pterygota</taxon>
        <taxon>Neoptera</taxon>
        <taxon>Endopterygota</taxon>
        <taxon>Hymenoptera</taxon>
        <taxon>Apocrita</taxon>
        <taxon>Aculeata</taxon>
        <taxon>Formicoidea</taxon>
        <taxon>Formicidae</taxon>
        <taxon>Myrmicinae</taxon>
        <taxon>Temnothorax</taxon>
    </lineage>
</organism>
<dbReference type="SMART" id="SM00980">
    <property type="entry name" value="THAP"/>
    <property type="match status" value="1"/>
</dbReference>
<sequence>MPSCSIKNCKNNTRNAKNRNITFLGFPRKTEMIEKWKVFCKENINPTSARVCSEHFLPGQFQDKTWLKNLVGDSGRVSKKLLPDAVPMASIVDHSVNTESRTDDTQRNVTSTDHGTNRDQPCESNFVQLVAVASNDENLSHSMTVRTSTCTKNERIDCTSMQAESAACNSVLSNTVTPSTSRSTRKSKKEGQCVAQESDAMLLLKKENRKLKKALAASVSETKLLKRRLATINKRQKKQLQQNVAKKVKNMLSPFFTPAQIRMYMNPKQQKTRWSQEDIAAAISFKSVSPKAYRYIRKLKQIPLPAPSTLRKWITDFNINEGILTDVLSIMKAKSSSMTPMERATVICFDEIYLTNQMQIERKTERVVGPHKRCQVLIARGIFKKWKQPGRLLRV</sequence>
<evidence type="ECO:0000256" key="6">
    <source>
        <dbReference type="SAM" id="MobiDB-lite"/>
    </source>
</evidence>
<feature type="domain" description="THAP-type" evidence="7">
    <location>
        <begin position="1"/>
        <end position="90"/>
    </location>
</feature>
<dbReference type="Pfam" id="PF12017">
    <property type="entry name" value="Tnp_P_element"/>
    <property type="match status" value="1"/>
</dbReference>
<dbReference type="InterPro" id="IPR006612">
    <property type="entry name" value="THAP_Znf"/>
</dbReference>
<evidence type="ECO:0000256" key="1">
    <source>
        <dbReference type="ARBA" id="ARBA00022723"/>
    </source>
</evidence>
<dbReference type="RefSeq" id="XP_024870088.1">
    <property type="nucleotide sequence ID" value="XM_025014320.1"/>
</dbReference>
<dbReference type="SMART" id="SM00692">
    <property type="entry name" value="DM3"/>
    <property type="match status" value="1"/>
</dbReference>
<dbReference type="PANTHER" id="PTHR46600">
    <property type="entry name" value="THAP DOMAIN-CONTAINING"/>
    <property type="match status" value="1"/>
</dbReference>
<keyword evidence="3" id="KW-0862">Zinc</keyword>
<protein>
    <submittedName>
        <fullName evidence="9">Uncharacterized protein LOC112453528</fullName>
    </submittedName>
</protein>
<keyword evidence="2 5" id="KW-0863">Zinc-finger</keyword>
<accession>A0A6J1PL36</accession>
<feature type="region of interest" description="Disordered" evidence="6">
    <location>
        <begin position="97"/>
        <end position="120"/>
    </location>
</feature>
<reference evidence="9" key="1">
    <citation type="submission" date="2025-08" db="UniProtKB">
        <authorList>
            <consortium name="RefSeq"/>
        </authorList>
    </citation>
    <scope>IDENTIFICATION</scope>
    <source>
        <tissue evidence="9">Whole body</tissue>
    </source>
</reference>